<dbReference type="GO" id="GO:0009055">
    <property type="term" value="F:electron transfer activity"/>
    <property type="evidence" value="ECO:0007669"/>
    <property type="project" value="TreeGrafter"/>
</dbReference>
<name>A0A6G8Q6Q7_9ACTN</name>
<proteinExistence type="predicted"/>
<dbReference type="InterPro" id="IPR051548">
    <property type="entry name" value="Grx-like_ET"/>
</dbReference>
<accession>A0A6G8Q6Q7</accession>
<evidence type="ECO:0000313" key="2">
    <source>
        <dbReference type="EMBL" id="QIN82146.1"/>
    </source>
</evidence>
<evidence type="ECO:0000313" key="3">
    <source>
        <dbReference type="Proteomes" id="UP000501452"/>
    </source>
</evidence>
<dbReference type="Pfam" id="PF00462">
    <property type="entry name" value="Glutaredoxin"/>
    <property type="match status" value="1"/>
</dbReference>
<dbReference type="InterPro" id="IPR002109">
    <property type="entry name" value="Glutaredoxin"/>
</dbReference>
<dbReference type="CDD" id="cd02976">
    <property type="entry name" value="NrdH"/>
    <property type="match status" value="1"/>
</dbReference>
<keyword evidence="3" id="KW-1185">Reference proteome</keyword>
<dbReference type="SUPFAM" id="SSF52833">
    <property type="entry name" value="Thioredoxin-like"/>
    <property type="match status" value="1"/>
</dbReference>
<dbReference type="AlphaFoldDB" id="A0A6G8Q6Q7"/>
<protein>
    <submittedName>
        <fullName evidence="2">NrdH-redoxin</fullName>
    </submittedName>
</protein>
<gene>
    <name evidence="2" type="ORF">GBA63_05420</name>
</gene>
<dbReference type="PROSITE" id="PS51354">
    <property type="entry name" value="GLUTAREDOXIN_2"/>
    <property type="match status" value="1"/>
</dbReference>
<dbReference type="EMBL" id="CP045119">
    <property type="protein sequence ID" value="QIN82146.1"/>
    <property type="molecule type" value="Genomic_DNA"/>
</dbReference>
<dbReference type="PANTHER" id="PTHR34386">
    <property type="entry name" value="GLUTAREDOXIN"/>
    <property type="match status" value="1"/>
</dbReference>
<dbReference type="RefSeq" id="WP_166174192.1">
    <property type="nucleotide sequence ID" value="NZ_CP045119.1"/>
</dbReference>
<feature type="domain" description="Glutaredoxin" evidence="1">
    <location>
        <begin position="5"/>
        <end position="61"/>
    </location>
</feature>
<dbReference type="PANTHER" id="PTHR34386:SF1">
    <property type="entry name" value="GLUTAREDOXIN-LIKE PROTEIN NRDH"/>
    <property type="match status" value="1"/>
</dbReference>
<evidence type="ECO:0000259" key="1">
    <source>
        <dbReference type="Pfam" id="PF00462"/>
    </source>
</evidence>
<dbReference type="InterPro" id="IPR036249">
    <property type="entry name" value="Thioredoxin-like_sf"/>
</dbReference>
<sequence length="80" mass="9129">MSRPVIFSTSTCSWCRRAKRYFRERGVAFKEINVERDPAAARDLVRKTGQSGVPVIKIGGAWIVGFDKERIDKELARRTS</sequence>
<reference evidence="2 3" key="1">
    <citation type="submission" date="2019-10" db="EMBL/GenBank/DDBJ databases">
        <title>Rubrobacter sp nov SCSIO 52090 isolated from a deep-sea sediment in the South China Sea.</title>
        <authorList>
            <person name="Chen R.W."/>
        </authorList>
    </citation>
    <scope>NUCLEOTIDE SEQUENCE [LARGE SCALE GENOMIC DNA]</scope>
    <source>
        <strain evidence="2 3">SCSIO 52909</strain>
    </source>
</reference>
<dbReference type="Proteomes" id="UP000501452">
    <property type="component" value="Chromosome"/>
</dbReference>
<dbReference type="KEGG" id="rub:GBA63_05420"/>
<dbReference type="Gene3D" id="3.40.30.10">
    <property type="entry name" value="Glutaredoxin"/>
    <property type="match status" value="1"/>
</dbReference>
<dbReference type="GO" id="GO:0045454">
    <property type="term" value="P:cell redox homeostasis"/>
    <property type="evidence" value="ECO:0007669"/>
    <property type="project" value="TreeGrafter"/>
</dbReference>
<organism evidence="2 3">
    <name type="scientific">Rubrobacter tropicus</name>
    <dbReference type="NCBI Taxonomy" id="2653851"/>
    <lineage>
        <taxon>Bacteria</taxon>
        <taxon>Bacillati</taxon>
        <taxon>Actinomycetota</taxon>
        <taxon>Rubrobacteria</taxon>
        <taxon>Rubrobacterales</taxon>
        <taxon>Rubrobacteraceae</taxon>
        <taxon>Rubrobacter</taxon>
    </lineage>
</organism>